<organism evidence="11 12">
    <name type="scientific">Acanthaster planci</name>
    <name type="common">Crown-of-thorns starfish</name>
    <dbReference type="NCBI Taxonomy" id="133434"/>
    <lineage>
        <taxon>Eukaryota</taxon>
        <taxon>Metazoa</taxon>
        <taxon>Echinodermata</taxon>
        <taxon>Eleutherozoa</taxon>
        <taxon>Asterozoa</taxon>
        <taxon>Asteroidea</taxon>
        <taxon>Valvatacea</taxon>
        <taxon>Valvatida</taxon>
        <taxon>Acanthasteridae</taxon>
        <taxon>Acanthaster</taxon>
    </lineage>
</organism>
<comment type="subcellular location">
    <subcellularLocation>
        <location evidence="1">Mitochondrion</location>
    </subcellularLocation>
</comment>
<gene>
    <name evidence="12" type="primary">LOC110983762</name>
</gene>
<evidence type="ECO:0000313" key="11">
    <source>
        <dbReference type="Proteomes" id="UP000694845"/>
    </source>
</evidence>
<keyword evidence="4" id="KW-0949">S-adenosyl-L-methionine</keyword>
<accession>A0A8B7Z073</accession>
<dbReference type="GO" id="GO:0032259">
    <property type="term" value="P:methylation"/>
    <property type="evidence" value="ECO:0007669"/>
    <property type="project" value="UniProtKB-KW"/>
</dbReference>
<dbReference type="InterPro" id="IPR038459">
    <property type="entry name" value="MT_TRM10-typ_sf"/>
</dbReference>
<keyword evidence="8" id="KW-0496">Mitochondrion</keyword>
<evidence type="ECO:0000256" key="8">
    <source>
        <dbReference type="ARBA" id="ARBA00023128"/>
    </source>
</evidence>
<keyword evidence="2" id="KW-0489">Methyltransferase</keyword>
<evidence type="ECO:0000259" key="10">
    <source>
        <dbReference type="PROSITE" id="PS51675"/>
    </source>
</evidence>
<evidence type="ECO:0000256" key="5">
    <source>
        <dbReference type="ARBA" id="ARBA00022694"/>
    </source>
</evidence>
<dbReference type="GO" id="GO:0005739">
    <property type="term" value="C:mitochondrion"/>
    <property type="evidence" value="ECO:0007669"/>
    <property type="project" value="UniProtKB-SubCell"/>
</dbReference>
<evidence type="ECO:0000313" key="12">
    <source>
        <dbReference type="RefSeq" id="XP_022098994.1"/>
    </source>
</evidence>
<evidence type="ECO:0000256" key="2">
    <source>
        <dbReference type="ARBA" id="ARBA00022603"/>
    </source>
</evidence>
<keyword evidence="5" id="KW-0819">tRNA processing</keyword>
<dbReference type="PANTHER" id="PTHR13563">
    <property type="entry name" value="TRNA (GUANINE-9-) METHYLTRANSFERASE"/>
    <property type="match status" value="1"/>
</dbReference>
<dbReference type="GO" id="GO:0008168">
    <property type="term" value="F:methyltransferase activity"/>
    <property type="evidence" value="ECO:0007669"/>
    <property type="project" value="UniProtKB-KW"/>
</dbReference>
<dbReference type="GO" id="GO:0070131">
    <property type="term" value="P:positive regulation of mitochondrial translation"/>
    <property type="evidence" value="ECO:0007669"/>
    <property type="project" value="TreeGrafter"/>
</dbReference>
<dbReference type="CDD" id="cd18102">
    <property type="entry name" value="Trm10_MRRP1"/>
    <property type="match status" value="1"/>
</dbReference>
<dbReference type="InterPro" id="IPR007356">
    <property type="entry name" value="tRNA_m1G_MeTrfase_euk"/>
</dbReference>
<sequence length="468" mass="53425">MQHLRTPMQALRRAQADVICRSRRKVKPSSELLQVLPDLYEIFNETQPHRAGQRRGKKLHWALLPHRLSFLNRSPVGNLKDVGISARYSTRAAVLQDVSVPDGLLLNTTHRVRLEKASTLNLCEISKLHQSLCVAKSHQNESLNARFSLEEILTSLQSNPAVVPVKRMGPVQGLLDEIQWRKLRGKPNPESINGLDLHHLLNLQSQTSRKKFLNFLLKKEKHKLKKTKKKESRMKLKAQEAATLQQPDLTVKNALVRQGQSIAENTANTWNLARGLMFGPPIVFDLSYDHHMDRRELINAVMQLNLVLKTNKTMRDPFHVHFTNVAHDGHTEQELKRVHGEHLDNLMVSITEQPPQHVFVSEELVYLTADSPNVLTGYNPNKVYIIGGFVDRCVKSRVSLRKAEEAGIVHARLPLDDHLQWHKSTKNLTLDQMMAILSELRESQDWRKALQHVPSRKHLGIKIHASPA</sequence>
<feature type="domain" description="SAM-dependent MTase TRM10-type" evidence="10">
    <location>
        <begin position="268"/>
        <end position="460"/>
    </location>
</feature>
<evidence type="ECO:0000256" key="1">
    <source>
        <dbReference type="ARBA" id="ARBA00004173"/>
    </source>
</evidence>
<dbReference type="PANTHER" id="PTHR13563:SF5">
    <property type="entry name" value="TRNA METHYLTRANSFERASE 10 HOMOLOG C"/>
    <property type="match status" value="1"/>
</dbReference>
<dbReference type="OMA" id="WHKSTKN"/>
<keyword evidence="3" id="KW-0808">Transferase</keyword>
<keyword evidence="7" id="KW-0175">Coiled coil</keyword>
<dbReference type="GO" id="GO:0005654">
    <property type="term" value="C:nucleoplasm"/>
    <property type="evidence" value="ECO:0007669"/>
    <property type="project" value="TreeGrafter"/>
</dbReference>
<dbReference type="Gene3D" id="3.40.1280.30">
    <property type="match status" value="1"/>
</dbReference>
<dbReference type="Proteomes" id="UP000694845">
    <property type="component" value="Unplaced"/>
</dbReference>
<dbReference type="InterPro" id="IPR028564">
    <property type="entry name" value="MT_TRM10-typ"/>
</dbReference>
<reference evidence="12" key="1">
    <citation type="submission" date="2025-08" db="UniProtKB">
        <authorList>
            <consortium name="RefSeq"/>
        </authorList>
    </citation>
    <scope>IDENTIFICATION</scope>
</reference>
<proteinExistence type="predicted"/>
<dbReference type="AlphaFoldDB" id="A0A8B7Z073"/>
<evidence type="ECO:0000256" key="3">
    <source>
        <dbReference type="ARBA" id="ARBA00022679"/>
    </source>
</evidence>
<dbReference type="GeneID" id="110983762"/>
<evidence type="ECO:0000256" key="7">
    <source>
        <dbReference type="ARBA" id="ARBA00023054"/>
    </source>
</evidence>
<dbReference type="GO" id="GO:0097745">
    <property type="term" value="P:mitochondrial tRNA 5'-end processing"/>
    <property type="evidence" value="ECO:0007669"/>
    <property type="project" value="TreeGrafter"/>
</dbReference>
<evidence type="ECO:0000256" key="6">
    <source>
        <dbReference type="ARBA" id="ARBA00022946"/>
    </source>
</evidence>
<keyword evidence="6" id="KW-0809">Transit peptide</keyword>
<dbReference type="OrthoDB" id="9976048at2759"/>
<dbReference type="RefSeq" id="XP_022098994.1">
    <property type="nucleotide sequence ID" value="XM_022243302.1"/>
</dbReference>
<dbReference type="PROSITE" id="PS51675">
    <property type="entry name" value="SAM_MT_TRM10"/>
    <property type="match status" value="1"/>
</dbReference>
<dbReference type="GO" id="GO:0000049">
    <property type="term" value="F:tRNA binding"/>
    <property type="evidence" value="ECO:0007669"/>
    <property type="project" value="TreeGrafter"/>
</dbReference>
<keyword evidence="11" id="KW-1185">Reference proteome</keyword>
<name>A0A8B7Z073_ACAPL</name>
<dbReference type="KEGG" id="aplc:110983762"/>
<evidence type="ECO:0000256" key="9">
    <source>
        <dbReference type="ARBA" id="ARBA00029803"/>
    </source>
</evidence>
<dbReference type="InterPro" id="IPR025812">
    <property type="entry name" value="Trm10_C_MTase_dom"/>
</dbReference>
<protein>
    <recommendedName>
        <fullName evidence="9">RNA (guanine-9-)-methyltransferase domain-containing protein 1</fullName>
    </recommendedName>
</protein>
<evidence type="ECO:0000256" key="4">
    <source>
        <dbReference type="ARBA" id="ARBA00022691"/>
    </source>
</evidence>